<reference evidence="11" key="1">
    <citation type="submission" date="2024-05" db="EMBL/GenBank/DDBJ databases">
        <title>Draft Genome Sequences of Flagellimonas sp. MMG031 and Marinobacter sp. MMG032 Isolated from the dinoflagellate Symbiodinium pilosum.</title>
        <authorList>
            <person name="Shikuma N.J."/>
            <person name="Farrell M.V."/>
        </authorList>
    </citation>
    <scope>NUCLEOTIDE SEQUENCE</scope>
    <source>
        <strain evidence="11">MMG032</strain>
    </source>
</reference>
<keyword evidence="6" id="KW-0443">Lipid metabolism</keyword>
<evidence type="ECO:0000256" key="7">
    <source>
        <dbReference type="ARBA" id="ARBA00023136"/>
    </source>
</evidence>
<sequence length="229" mass="26066">MQPKARTRYNLAQLILQGLIVLVLILSVAGSVKLIWLVLAIALSQILAVIEVISAAKGSTGSTLAASSIQVGARIAVSGLLFFFLPVGPHWMVMLLGVAWAGADTLRYLYYLQKTNRVWAWLRYSGFIVLYPMGMTLENMIVWRLMQHYLSEPLWFFLPFLSIYLVFALKMYRYMMGQRRRFSSREGPRILSQDELDNKVSYEKALESLPAQEVAQSLEFGLFMSSWPK</sequence>
<protein>
    <submittedName>
        <fullName evidence="11">Protein tyrosine phosphatase-like domain-containing protein</fullName>
    </submittedName>
</protein>
<evidence type="ECO:0000256" key="2">
    <source>
        <dbReference type="ARBA" id="ARBA00022516"/>
    </source>
</evidence>
<dbReference type="Pfam" id="PF04387">
    <property type="entry name" value="PTPLA"/>
    <property type="match status" value="1"/>
</dbReference>
<evidence type="ECO:0000256" key="1">
    <source>
        <dbReference type="ARBA" id="ARBA00004141"/>
    </source>
</evidence>
<evidence type="ECO:0000256" key="4">
    <source>
        <dbReference type="ARBA" id="ARBA00022832"/>
    </source>
</evidence>
<accession>A0AAU7MN92</accession>
<comment type="subcellular location">
    <subcellularLocation>
        <location evidence="1">Membrane</location>
        <topology evidence="1">Multi-pass membrane protein</topology>
    </subcellularLocation>
</comment>
<name>A0AAU7MN92_9GAMM</name>
<evidence type="ECO:0000256" key="3">
    <source>
        <dbReference type="ARBA" id="ARBA00022692"/>
    </source>
</evidence>
<dbReference type="EMBL" id="CP157802">
    <property type="protein sequence ID" value="XBQ19770.1"/>
    <property type="molecule type" value="Genomic_DNA"/>
</dbReference>
<dbReference type="GO" id="GO:0042761">
    <property type="term" value="P:very long-chain fatty acid biosynthetic process"/>
    <property type="evidence" value="ECO:0007669"/>
    <property type="project" value="TreeGrafter"/>
</dbReference>
<organism evidence="11">
    <name type="scientific">Marinobacter sp. MMG032</name>
    <dbReference type="NCBI Taxonomy" id="3158548"/>
    <lineage>
        <taxon>Bacteria</taxon>
        <taxon>Pseudomonadati</taxon>
        <taxon>Pseudomonadota</taxon>
        <taxon>Gammaproteobacteria</taxon>
        <taxon>Pseudomonadales</taxon>
        <taxon>Marinobacteraceae</taxon>
        <taxon>Marinobacter</taxon>
    </lineage>
</organism>
<keyword evidence="9" id="KW-0456">Lyase</keyword>
<dbReference type="AlphaFoldDB" id="A0AAU7MN92"/>
<feature type="transmembrane region" description="Helical" evidence="10">
    <location>
        <begin position="35"/>
        <end position="56"/>
    </location>
</feature>
<keyword evidence="8" id="KW-0275">Fatty acid biosynthesis</keyword>
<evidence type="ECO:0000256" key="9">
    <source>
        <dbReference type="ARBA" id="ARBA00023239"/>
    </source>
</evidence>
<evidence type="ECO:0000256" key="8">
    <source>
        <dbReference type="ARBA" id="ARBA00023160"/>
    </source>
</evidence>
<feature type="transmembrane region" description="Helical" evidence="10">
    <location>
        <begin position="12"/>
        <end position="29"/>
    </location>
</feature>
<dbReference type="RefSeq" id="WP_349343174.1">
    <property type="nucleotide sequence ID" value="NZ_CP157802.1"/>
</dbReference>
<feature type="transmembrane region" description="Helical" evidence="10">
    <location>
        <begin position="122"/>
        <end position="142"/>
    </location>
</feature>
<dbReference type="KEGG" id="mamm:ABNF92_01000"/>
<dbReference type="GO" id="GO:0030148">
    <property type="term" value="P:sphingolipid biosynthetic process"/>
    <property type="evidence" value="ECO:0007669"/>
    <property type="project" value="TreeGrafter"/>
</dbReference>
<evidence type="ECO:0000256" key="6">
    <source>
        <dbReference type="ARBA" id="ARBA00023098"/>
    </source>
</evidence>
<evidence type="ECO:0000256" key="10">
    <source>
        <dbReference type="SAM" id="Phobius"/>
    </source>
</evidence>
<evidence type="ECO:0000313" key="11">
    <source>
        <dbReference type="EMBL" id="XBQ19770.1"/>
    </source>
</evidence>
<keyword evidence="2" id="KW-0444">Lipid biosynthesis</keyword>
<gene>
    <name evidence="11" type="ORF">ABNF92_01000</name>
</gene>
<dbReference type="GO" id="GO:0018812">
    <property type="term" value="F:3-hydroxyacyl-CoA dehydratase activity"/>
    <property type="evidence" value="ECO:0007669"/>
    <property type="project" value="TreeGrafter"/>
</dbReference>
<keyword evidence="3 10" id="KW-0812">Transmembrane</keyword>
<evidence type="ECO:0000256" key="5">
    <source>
        <dbReference type="ARBA" id="ARBA00022989"/>
    </source>
</evidence>
<dbReference type="PANTHER" id="PTHR11035">
    <property type="entry name" value="VERY-LONG-CHAIN (3R)-3-HYDROXYACYL-COA DEHYDRATASE"/>
    <property type="match status" value="1"/>
</dbReference>
<feature type="transmembrane region" description="Helical" evidence="10">
    <location>
        <begin position="154"/>
        <end position="172"/>
    </location>
</feature>
<keyword evidence="4" id="KW-0276">Fatty acid metabolism</keyword>
<keyword evidence="7 10" id="KW-0472">Membrane</keyword>
<proteinExistence type="predicted"/>
<dbReference type="PANTHER" id="PTHR11035:SF3">
    <property type="entry name" value="VERY-LONG-CHAIN (3R)-3-HYDROXYACYL-COA DEHYDRATASE"/>
    <property type="match status" value="1"/>
</dbReference>
<dbReference type="InterPro" id="IPR007482">
    <property type="entry name" value="Tyr_Pase-like_PTPLA"/>
</dbReference>
<keyword evidence="5 10" id="KW-1133">Transmembrane helix</keyword>
<dbReference type="GO" id="GO:0030497">
    <property type="term" value="P:fatty acid elongation"/>
    <property type="evidence" value="ECO:0007669"/>
    <property type="project" value="TreeGrafter"/>
</dbReference>
<dbReference type="GO" id="GO:0016020">
    <property type="term" value="C:membrane"/>
    <property type="evidence" value="ECO:0007669"/>
    <property type="project" value="UniProtKB-SubCell"/>
</dbReference>